<dbReference type="Pfam" id="PF00017">
    <property type="entry name" value="SH2"/>
    <property type="match status" value="1"/>
</dbReference>
<feature type="non-terminal residue" evidence="9">
    <location>
        <position position="1"/>
    </location>
</feature>
<dbReference type="InterPro" id="IPR008936">
    <property type="entry name" value="Rho_GTPase_activation_prot"/>
</dbReference>
<dbReference type="Gene3D" id="2.30.29.30">
    <property type="entry name" value="Pleckstrin-homology domain (PH domain)/Phosphotyrosine-binding domain (PTB)"/>
    <property type="match status" value="1"/>
</dbReference>
<evidence type="ECO:0000256" key="2">
    <source>
        <dbReference type="ARBA" id="ARBA00022999"/>
    </source>
</evidence>
<dbReference type="PANTHER" id="PTHR10194">
    <property type="entry name" value="RAS GTPASE-ACTIVATING PROTEINS"/>
    <property type="match status" value="1"/>
</dbReference>
<dbReference type="SUPFAM" id="SSF55550">
    <property type="entry name" value="SH2 domain"/>
    <property type="match status" value="1"/>
</dbReference>
<dbReference type="PROSITE" id="PS50001">
    <property type="entry name" value="SH2"/>
    <property type="match status" value="1"/>
</dbReference>
<dbReference type="InterPro" id="IPR000980">
    <property type="entry name" value="SH2"/>
</dbReference>
<dbReference type="Gene3D" id="3.30.505.10">
    <property type="entry name" value="SH2 domain"/>
    <property type="match status" value="1"/>
</dbReference>
<dbReference type="InterPro" id="IPR011993">
    <property type="entry name" value="PH-like_dom_sf"/>
</dbReference>
<evidence type="ECO:0000259" key="8">
    <source>
        <dbReference type="PROSITE" id="PS50018"/>
    </source>
</evidence>
<organism evidence="9">
    <name type="scientific">Oppiella nova</name>
    <dbReference type="NCBI Taxonomy" id="334625"/>
    <lineage>
        <taxon>Eukaryota</taxon>
        <taxon>Metazoa</taxon>
        <taxon>Ecdysozoa</taxon>
        <taxon>Arthropoda</taxon>
        <taxon>Chelicerata</taxon>
        <taxon>Arachnida</taxon>
        <taxon>Acari</taxon>
        <taxon>Acariformes</taxon>
        <taxon>Sarcoptiformes</taxon>
        <taxon>Oribatida</taxon>
        <taxon>Brachypylina</taxon>
        <taxon>Oppioidea</taxon>
        <taxon>Oppiidae</taxon>
        <taxon>Oppiella</taxon>
    </lineage>
</organism>
<dbReference type="SMART" id="SM00323">
    <property type="entry name" value="RasGAP"/>
    <property type="match status" value="1"/>
</dbReference>
<dbReference type="SMART" id="SM00239">
    <property type="entry name" value="C2"/>
    <property type="match status" value="1"/>
</dbReference>
<dbReference type="Gene3D" id="2.60.40.150">
    <property type="entry name" value="C2 domain"/>
    <property type="match status" value="1"/>
</dbReference>
<accession>A0A7R9LUB6</accession>
<dbReference type="GO" id="GO:0005096">
    <property type="term" value="F:GTPase activator activity"/>
    <property type="evidence" value="ECO:0007669"/>
    <property type="project" value="UniProtKB-KW"/>
</dbReference>
<dbReference type="InterPro" id="IPR023152">
    <property type="entry name" value="RasGAP_CS"/>
</dbReference>
<evidence type="ECO:0000259" key="5">
    <source>
        <dbReference type="PROSITE" id="PS50001"/>
    </source>
</evidence>
<evidence type="ECO:0000259" key="7">
    <source>
        <dbReference type="PROSITE" id="PS50004"/>
    </source>
</evidence>
<dbReference type="InterPro" id="IPR036860">
    <property type="entry name" value="SH2_dom_sf"/>
</dbReference>
<dbReference type="SUPFAM" id="SSF49562">
    <property type="entry name" value="C2 domain (Calcium/lipid-binding domain, CaLB)"/>
    <property type="match status" value="1"/>
</dbReference>
<protein>
    <recommendedName>
        <fullName evidence="11">Ras GTPase-activating protein</fullName>
    </recommendedName>
</protein>
<reference evidence="9" key="1">
    <citation type="submission" date="2020-11" db="EMBL/GenBank/DDBJ databases">
        <authorList>
            <person name="Tran Van P."/>
        </authorList>
    </citation>
    <scope>NUCLEOTIDE SEQUENCE</scope>
</reference>
<dbReference type="EMBL" id="OC917790">
    <property type="protein sequence ID" value="CAD7647993.1"/>
    <property type="molecule type" value="Genomic_DNA"/>
</dbReference>
<feature type="domain" description="PH" evidence="6">
    <location>
        <begin position="114"/>
        <end position="217"/>
    </location>
</feature>
<feature type="compositionally biased region" description="Low complexity" evidence="4">
    <location>
        <begin position="229"/>
        <end position="238"/>
    </location>
</feature>
<dbReference type="SUPFAM" id="SSF48350">
    <property type="entry name" value="GTPase activation domain, GAP"/>
    <property type="match status" value="1"/>
</dbReference>
<dbReference type="InterPro" id="IPR039360">
    <property type="entry name" value="Ras_GTPase"/>
</dbReference>
<gene>
    <name evidence="9" type="ORF">ONB1V03_LOCUS6537</name>
</gene>
<evidence type="ECO:0000313" key="10">
    <source>
        <dbReference type="Proteomes" id="UP000728032"/>
    </source>
</evidence>
<dbReference type="InterPro" id="IPR035892">
    <property type="entry name" value="C2_domain_sf"/>
</dbReference>
<evidence type="ECO:0000256" key="3">
    <source>
        <dbReference type="PROSITE-ProRule" id="PRU00191"/>
    </source>
</evidence>
<dbReference type="InterPro" id="IPR001936">
    <property type="entry name" value="RasGAP_dom"/>
</dbReference>
<dbReference type="Pfam" id="PF00616">
    <property type="entry name" value="RasGAP"/>
    <property type="match status" value="1"/>
</dbReference>
<feature type="compositionally biased region" description="Polar residues" evidence="4">
    <location>
        <begin position="219"/>
        <end position="228"/>
    </location>
</feature>
<sequence length="574" mass="66513">GVGSFLVRPSDTQAGNYSLFFHIGHSVQRFRIERRGDRYVMGGRVFRSLYDVIERYKSEQIVEGFRLERAVCKQAFEEHVWSEETARQRLERHKDDSVYQTLRESRELARKSSAIRLSGFLHKKSQKHKKWKPLYFALNQNDCALYYYDNERRARPKGIVDLNYSYVYCCHDSLFDRQFVFQVVERALPCISTVYYLSSTDAETCRQWVRNIQSLCRPQQRPQRSASPTTGDDATTTTADDDASYREVRSLYITLLEAQNLPLKCAPNPYVEIQFNSSVKCARTSVKCPPDPIWEEDFPLEDIPPDVLSFSFVLYNKAKRQKDTEIAETTLELSKLANNEEFEDWFALSGLCPPIRDSWGQLRARIRFTRELILSFGEYSALKDLLLMTEDLEVIQVCELFCARDRLPLATALLKIARFERNECPLFKAMIEREIRQETDVATLFRANSLTTAIVDLFARAISEDFIRHSLLDPINKNSCELNPARLSEPSEACHNAEHLLDLLDHVVDHIFANGHHCPQPLRYICGCLQRAVIRKWPHDLLVRSRVVSGFVFLRLICPAILNPRNFSLINGKK</sequence>
<evidence type="ECO:0000256" key="1">
    <source>
        <dbReference type="ARBA" id="ARBA00022468"/>
    </source>
</evidence>
<feature type="domain" description="SH2" evidence="5">
    <location>
        <begin position="1"/>
        <end position="71"/>
    </location>
</feature>
<dbReference type="InterPro" id="IPR001849">
    <property type="entry name" value="PH_domain"/>
</dbReference>
<dbReference type="EMBL" id="CAJPVJ010002965">
    <property type="protein sequence ID" value="CAG2167024.1"/>
    <property type="molecule type" value="Genomic_DNA"/>
</dbReference>
<dbReference type="AlphaFoldDB" id="A0A7R9LUB6"/>
<dbReference type="PANTHER" id="PTHR10194:SF146">
    <property type="entry name" value="RAS GTPASE-ACTIVATING PROTEIN 1"/>
    <property type="match status" value="1"/>
</dbReference>
<dbReference type="SMART" id="SM00233">
    <property type="entry name" value="PH"/>
    <property type="match status" value="1"/>
</dbReference>
<dbReference type="PROSITE" id="PS50004">
    <property type="entry name" value="C2"/>
    <property type="match status" value="1"/>
</dbReference>
<evidence type="ECO:0000259" key="6">
    <source>
        <dbReference type="PROSITE" id="PS50003"/>
    </source>
</evidence>
<keyword evidence="1" id="KW-0343">GTPase activation</keyword>
<name>A0A7R9LUB6_9ACAR</name>
<feature type="region of interest" description="Disordered" evidence="4">
    <location>
        <begin position="219"/>
        <end position="240"/>
    </location>
</feature>
<dbReference type="PROSITE" id="PS50018">
    <property type="entry name" value="RAS_GTPASE_ACTIV_2"/>
    <property type="match status" value="1"/>
</dbReference>
<feature type="domain" description="C2" evidence="7">
    <location>
        <begin position="229"/>
        <end position="346"/>
    </location>
</feature>
<dbReference type="SUPFAM" id="SSF50729">
    <property type="entry name" value="PH domain-like"/>
    <property type="match status" value="1"/>
</dbReference>
<dbReference type="Proteomes" id="UP000728032">
    <property type="component" value="Unassembled WGS sequence"/>
</dbReference>
<dbReference type="InterPro" id="IPR000008">
    <property type="entry name" value="C2_dom"/>
</dbReference>
<keyword evidence="10" id="KW-1185">Reference proteome</keyword>
<evidence type="ECO:0000256" key="4">
    <source>
        <dbReference type="SAM" id="MobiDB-lite"/>
    </source>
</evidence>
<proteinExistence type="predicted"/>
<keyword evidence="2 3" id="KW-0727">SH2 domain</keyword>
<feature type="domain" description="Ras-GAP" evidence="8">
    <location>
        <begin position="405"/>
        <end position="574"/>
    </location>
</feature>
<dbReference type="OrthoDB" id="1562946at2759"/>
<dbReference type="Pfam" id="PF00168">
    <property type="entry name" value="C2"/>
    <property type="match status" value="1"/>
</dbReference>
<evidence type="ECO:0008006" key="11">
    <source>
        <dbReference type="Google" id="ProtNLM"/>
    </source>
</evidence>
<dbReference type="PROSITE" id="PS00509">
    <property type="entry name" value="RAS_GTPASE_ACTIV_1"/>
    <property type="match status" value="1"/>
</dbReference>
<dbReference type="Gene3D" id="1.10.506.10">
    <property type="entry name" value="GTPase Activation - p120gap, domain 1"/>
    <property type="match status" value="1"/>
</dbReference>
<dbReference type="Pfam" id="PF00169">
    <property type="entry name" value="PH"/>
    <property type="match status" value="1"/>
</dbReference>
<dbReference type="PROSITE" id="PS50003">
    <property type="entry name" value="PH_DOMAIN"/>
    <property type="match status" value="1"/>
</dbReference>
<evidence type="ECO:0000313" key="9">
    <source>
        <dbReference type="EMBL" id="CAD7647993.1"/>
    </source>
</evidence>